<dbReference type="AlphaFoldDB" id="A0A7S2M8A5"/>
<proteinExistence type="predicted"/>
<feature type="compositionally biased region" description="Basic and acidic residues" evidence="1">
    <location>
        <begin position="109"/>
        <end position="129"/>
    </location>
</feature>
<sequence>MSDAESTPTMSIKDRIAALQKGKGGESAIPVGPPPTKPKKSNALAGRITALQLQSAAEKESSDKHLDNHPSNSDRNNTGSTKVGKLKLPPGGVPIIMPGAGPPPSLLKKQKEREERKQKMIEDAQKEEAESAENTSTTSSVGKLKLPPGAIKLIVPGCPPHAMMAKADGGAAEETSGEKTTSTTSSDDALMSRPTMPKRRPRNRGGE</sequence>
<gene>
    <name evidence="2" type="ORF">SMAR0320_LOCUS20633</name>
</gene>
<accession>A0A7S2M8A5</accession>
<dbReference type="EMBL" id="HBGZ01029038">
    <property type="protein sequence ID" value="CAD9626132.1"/>
    <property type="molecule type" value="Transcribed_RNA"/>
</dbReference>
<feature type="compositionally biased region" description="Basic residues" evidence="1">
    <location>
        <begin position="196"/>
        <end position="207"/>
    </location>
</feature>
<reference evidence="2" key="1">
    <citation type="submission" date="2021-01" db="EMBL/GenBank/DDBJ databases">
        <authorList>
            <person name="Corre E."/>
            <person name="Pelletier E."/>
            <person name="Niang G."/>
            <person name="Scheremetjew M."/>
            <person name="Finn R."/>
            <person name="Kale V."/>
            <person name="Holt S."/>
            <person name="Cochrane G."/>
            <person name="Meng A."/>
            <person name="Brown T."/>
            <person name="Cohen L."/>
        </authorList>
    </citation>
    <scope>NUCLEOTIDE SEQUENCE</scope>
    <source>
        <strain evidence="2">SM1012Den-03</strain>
    </source>
</reference>
<evidence type="ECO:0000256" key="1">
    <source>
        <dbReference type="SAM" id="MobiDB-lite"/>
    </source>
</evidence>
<protein>
    <submittedName>
        <fullName evidence="2">Uncharacterized protein</fullName>
    </submittedName>
</protein>
<feature type="region of interest" description="Disordered" evidence="1">
    <location>
        <begin position="163"/>
        <end position="207"/>
    </location>
</feature>
<name>A0A7S2M8A5_9STRA</name>
<organism evidence="2">
    <name type="scientific">Skeletonema marinoi</name>
    <dbReference type="NCBI Taxonomy" id="267567"/>
    <lineage>
        <taxon>Eukaryota</taxon>
        <taxon>Sar</taxon>
        <taxon>Stramenopiles</taxon>
        <taxon>Ochrophyta</taxon>
        <taxon>Bacillariophyta</taxon>
        <taxon>Coscinodiscophyceae</taxon>
        <taxon>Thalassiosirophycidae</taxon>
        <taxon>Thalassiosirales</taxon>
        <taxon>Skeletonemataceae</taxon>
        <taxon>Skeletonema</taxon>
        <taxon>Skeletonema marinoi-dohrnii complex</taxon>
    </lineage>
</organism>
<feature type="region of interest" description="Disordered" evidence="1">
    <location>
        <begin position="1"/>
        <end position="147"/>
    </location>
</feature>
<feature type="compositionally biased region" description="Polar residues" evidence="1">
    <location>
        <begin position="1"/>
        <end position="10"/>
    </location>
</feature>
<feature type="compositionally biased region" description="Polar residues" evidence="1">
    <location>
        <begin position="69"/>
        <end position="81"/>
    </location>
</feature>
<feature type="compositionally biased region" description="Basic and acidic residues" evidence="1">
    <location>
        <begin position="57"/>
        <end position="68"/>
    </location>
</feature>
<feature type="compositionally biased region" description="Low complexity" evidence="1">
    <location>
        <begin position="169"/>
        <end position="189"/>
    </location>
</feature>
<evidence type="ECO:0000313" key="2">
    <source>
        <dbReference type="EMBL" id="CAD9626132.1"/>
    </source>
</evidence>